<dbReference type="InterPro" id="IPR054722">
    <property type="entry name" value="PolX-like_BBD"/>
</dbReference>
<name>A0A0C2Z891_9AGAM</name>
<evidence type="ECO:0000259" key="2">
    <source>
        <dbReference type="Pfam" id="PF22936"/>
    </source>
</evidence>
<evidence type="ECO:0000313" key="3">
    <source>
        <dbReference type="EMBL" id="KIM58158.1"/>
    </source>
</evidence>
<proteinExistence type="predicted"/>
<sequence length="279" mass="29852">MREKLAAVGVSLSDDKYTSTIIRSLLAHYANYIAHLSASAHLLQKSLKPDDTMRYLTQEYDRLNAGKAESSKEKLSTGGKDSSKDSKSGKDHPSTSKGNSANVAEFEEDGAWAASAISSNKEFDDLSDGSYSLPMLKVCEPSDSEFWFSEAEDDNDTPHVANTSESGATLVTTVAPLASESVGKPGMAAAAGPGPRNPNRVVELYDSGTTHHLSPYQDCFITFQPIPPKGFDAVNQQSFSATGIGDMLVEVPNGEEVSTIRLTEVLYSPEVGYTLVSIG</sequence>
<reference evidence="3 4" key="1">
    <citation type="submission" date="2014-04" db="EMBL/GenBank/DDBJ databases">
        <authorList>
            <consortium name="DOE Joint Genome Institute"/>
            <person name="Kuo A."/>
            <person name="Kohler A."/>
            <person name="Nagy L.G."/>
            <person name="Floudas D."/>
            <person name="Copeland A."/>
            <person name="Barry K.W."/>
            <person name="Cichocki N."/>
            <person name="Veneault-Fourrey C."/>
            <person name="LaButti K."/>
            <person name="Lindquist E.A."/>
            <person name="Lipzen A."/>
            <person name="Lundell T."/>
            <person name="Morin E."/>
            <person name="Murat C."/>
            <person name="Sun H."/>
            <person name="Tunlid A."/>
            <person name="Henrissat B."/>
            <person name="Grigoriev I.V."/>
            <person name="Hibbett D.S."/>
            <person name="Martin F."/>
            <person name="Nordberg H.P."/>
            <person name="Cantor M.N."/>
            <person name="Hua S.X."/>
        </authorList>
    </citation>
    <scope>NUCLEOTIDE SEQUENCE [LARGE SCALE GENOMIC DNA]</scope>
    <source>
        <strain evidence="3 4">Foug A</strain>
    </source>
</reference>
<keyword evidence="4" id="KW-1185">Reference proteome</keyword>
<dbReference type="HOGENOM" id="CLU_051225_2_0_1"/>
<dbReference type="InParanoid" id="A0A0C2Z891"/>
<dbReference type="EMBL" id="KN822090">
    <property type="protein sequence ID" value="KIM58158.1"/>
    <property type="molecule type" value="Genomic_DNA"/>
</dbReference>
<feature type="region of interest" description="Disordered" evidence="1">
    <location>
        <begin position="66"/>
        <end position="103"/>
    </location>
</feature>
<gene>
    <name evidence="3" type="ORF">SCLCIDRAFT_28317</name>
</gene>
<dbReference type="Proteomes" id="UP000053989">
    <property type="component" value="Unassembled WGS sequence"/>
</dbReference>
<reference evidence="4" key="2">
    <citation type="submission" date="2015-01" db="EMBL/GenBank/DDBJ databases">
        <title>Evolutionary Origins and Diversification of the Mycorrhizal Mutualists.</title>
        <authorList>
            <consortium name="DOE Joint Genome Institute"/>
            <consortium name="Mycorrhizal Genomics Consortium"/>
            <person name="Kohler A."/>
            <person name="Kuo A."/>
            <person name="Nagy L.G."/>
            <person name="Floudas D."/>
            <person name="Copeland A."/>
            <person name="Barry K.W."/>
            <person name="Cichocki N."/>
            <person name="Veneault-Fourrey C."/>
            <person name="LaButti K."/>
            <person name="Lindquist E.A."/>
            <person name="Lipzen A."/>
            <person name="Lundell T."/>
            <person name="Morin E."/>
            <person name="Murat C."/>
            <person name="Riley R."/>
            <person name="Ohm R."/>
            <person name="Sun H."/>
            <person name="Tunlid A."/>
            <person name="Henrissat B."/>
            <person name="Grigoriev I.V."/>
            <person name="Hibbett D.S."/>
            <person name="Martin F."/>
        </authorList>
    </citation>
    <scope>NUCLEOTIDE SEQUENCE [LARGE SCALE GENOMIC DNA]</scope>
    <source>
        <strain evidence="4">Foug A</strain>
    </source>
</reference>
<evidence type="ECO:0000256" key="1">
    <source>
        <dbReference type="SAM" id="MobiDB-lite"/>
    </source>
</evidence>
<dbReference type="Pfam" id="PF22936">
    <property type="entry name" value="Pol_BBD"/>
    <property type="match status" value="1"/>
</dbReference>
<accession>A0A0C2Z891</accession>
<dbReference type="OrthoDB" id="3251181at2759"/>
<dbReference type="AlphaFoldDB" id="A0A0C2Z891"/>
<protein>
    <recommendedName>
        <fullName evidence="2">Retrovirus-related Pol polyprotein from transposon TNT 1-94-like beta-barrel domain-containing protein</fullName>
    </recommendedName>
</protein>
<feature type="compositionally biased region" description="Basic and acidic residues" evidence="1">
    <location>
        <begin position="66"/>
        <end position="94"/>
    </location>
</feature>
<feature type="domain" description="Retrovirus-related Pol polyprotein from transposon TNT 1-94-like beta-barrel" evidence="2">
    <location>
        <begin position="205"/>
        <end position="279"/>
    </location>
</feature>
<evidence type="ECO:0000313" key="4">
    <source>
        <dbReference type="Proteomes" id="UP000053989"/>
    </source>
</evidence>
<dbReference type="STRING" id="1036808.A0A0C2Z891"/>
<organism evidence="3 4">
    <name type="scientific">Scleroderma citrinum Foug A</name>
    <dbReference type="NCBI Taxonomy" id="1036808"/>
    <lineage>
        <taxon>Eukaryota</taxon>
        <taxon>Fungi</taxon>
        <taxon>Dikarya</taxon>
        <taxon>Basidiomycota</taxon>
        <taxon>Agaricomycotina</taxon>
        <taxon>Agaricomycetes</taxon>
        <taxon>Agaricomycetidae</taxon>
        <taxon>Boletales</taxon>
        <taxon>Sclerodermatineae</taxon>
        <taxon>Sclerodermataceae</taxon>
        <taxon>Scleroderma</taxon>
    </lineage>
</organism>